<evidence type="ECO:0000256" key="7">
    <source>
        <dbReference type="ARBA" id="ARBA00023273"/>
    </source>
</evidence>
<feature type="non-terminal residue" evidence="10">
    <location>
        <position position="735"/>
    </location>
</feature>
<dbReference type="Pfam" id="PF12799">
    <property type="entry name" value="LRR_4"/>
    <property type="match status" value="1"/>
</dbReference>
<keyword evidence="11" id="KW-1185">Reference proteome</keyword>
<dbReference type="PANTHER" id="PTHR45973:SF9">
    <property type="entry name" value="LEUCINE-RICH REPEAT-CONTAINING PROTEIN 46"/>
    <property type="match status" value="1"/>
</dbReference>
<name>A0A836GH01_9HYME</name>
<evidence type="ECO:0000313" key="11">
    <source>
        <dbReference type="Proteomes" id="UP000669903"/>
    </source>
</evidence>
<feature type="non-terminal residue" evidence="10">
    <location>
        <position position="1"/>
    </location>
</feature>
<dbReference type="GO" id="GO:0070840">
    <property type="term" value="F:dynein complex binding"/>
    <property type="evidence" value="ECO:0007669"/>
    <property type="project" value="TreeGrafter"/>
</dbReference>
<dbReference type="EMBL" id="JAANIC010003256">
    <property type="protein sequence ID" value="KAG5341735.1"/>
    <property type="molecule type" value="Genomic_DNA"/>
</dbReference>
<organism evidence="10 11">
    <name type="scientific">Acromyrmex charruanus</name>
    <dbReference type="NCBI Taxonomy" id="2715315"/>
    <lineage>
        <taxon>Eukaryota</taxon>
        <taxon>Metazoa</taxon>
        <taxon>Ecdysozoa</taxon>
        <taxon>Arthropoda</taxon>
        <taxon>Hexapoda</taxon>
        <taxon>Insecta</taxon>
        <taxon>Pterygota</taxon>
        <taxon>Neoptera</taxon>
        <taxon>Endopterygota</taxon>
        <taxon>Hymenoptera</taxon>
        <taxon>Apocrita</taxon>
        <taxon>Aculeata</taxon>
        <taxon>Formicoidea</taxon>
        <taxon>Formicidae</taxon>
        <taxon>Myrmicinae</taxon>
        <taxon>Acromyrmex</taxon>
    </lineage>
</organism>
<evidence type="ECO:0000256" key="9">
    <source>
        <dbReference type="SAM" id="Coils"/>
    </source>
</evidence>
<keyword evidence="4" id="KW-0433">Leucine-rich repeat</keyword>
<dbReference type="PROSITE" id="PS51450">
    <property type="entry name" value="LRR"/>
    <property type="match status" value="3"/>
</dbReference>
<dbReference type="InterPro" id="IPR001611">
    <property type="entry name" value="Leu-rich_rpt"/>
</dbReference>
<reference evidence="10" key="1">
    <citation type="submission" date="2020-03" db="EMBL/GenBank/DDBJ databases">
        <title>Relaxed selection underlies rapid genomic changes in the transitions from sociality to social parasitism in ants.</title>
        <authorList>
            <person name="Bi X."/>
        </authorList>
    </citation>
    <scope>NUCLEOTIDE SEQUENCE</scope>
    <source>
        <strain evidence="10">BGI-DK2014a</strain>
        <tissue evidence="10">Whole body</tissue>
    </source>
</reference>
<dbReference type="Gene3D" id="3.80.10.10">
    <property type="entry name" value="Ribonuclease Inhibitor"/>
    <property type="match status" value="1"/>
</dbReference>
<evidence type="ECO:0000256" key="8">
    <source>
        <dbReference type="ARBA" id="ARBA00024433"/>
    </source>
</evidence>
<dbReference type="GO" id="GO:0005930">
    <property type="term" value="C:axoneme"/>
    <property type="evidence" value="ECO:0007669"/>
    <property type="project" value="TreeGrafter"/>
</dbReference>
<comment type="subcellular location">
    <subcellularLocation>
        <location evidence="2">Cell projection</location>
        <location evidence="2">Cilium</location>
    </subcellularLocation>
</comment>
<dbReference type="PANTHER" id="PTHR45973">
    <property type="entry name" value="PROTEIN PHOSPHATASE 1 REGULATORY SUBUNIT SDS22-RELATED"/>
    <property type="match status" value="1"/>
</dbReference>
<dbReference type="SUPFAM" id="SSF52058">
    <property type="entry name" value="L domain-like"/>
    <property type="match status" value="1"/>
</dbReference>
<evidence type="ECO:0000256" key="4">
    <source>
        <dbReference type="ARBA" id="ARBA00022614"/>
    </source>
</evidence>
<gene>
    <name evidence="10" type="primary">Dnaaf1</name>
    <name evidence="10" type="ORF">G6Z76_0007690</name>
</gene>
<evidence type="ECO:0000256" key="6">
    <source>
        <dbReference type="ARBA" id="ARBA00023069"/>
    </source>
</evidence>
<dbReference type="Proteomes" id="UP000669903">
    <property type="component" value="Unassembled WGS sequence"/>
</dbReference>
<protein>
    <recommendedName>
        <fullName evidence="8">Dynein axonemal assembly factor 1 homolog</fullName>
    </recommendedName>
</protein>
<accession>A0A836GH01</accession>
<keyword evidence="7" id="KW-0966">Cell projection</keyword>
<evidence type="ECO:0000256" key="3">
    <source>
        <dbReference type="ARBA" id="ARBA00006453"/>
    </source>
</evidence>
<dbReference type="AlphaFoldDB" id="A0A836GH01"/>
<evidence type="ECO:0000256" key="5">
    <source>
        <dbReference type="ARBA" id="ARBA00022737"/>
    </source>
</evidence>
<dbReference type="SMART" id="SM00365">
    <property type="entry name" value="LRR_SD22"/>
    <property type="match status" value="3"/>
</dbReference>
<dbReference type="InterPro" id="IPR050576">
    <property type="entry name" value="Cilia_flagella_integrity"/>
</dbReference>
<evidence type="ECO:0000256" key="2">
    <source>
        <dbReference type="ARBA" id="ARBA00004138"/>
    </source>
</evidence>
<evidence type="ECO:0000313" key="10">
    <source>
        <dbReference type="EMBL" id="KAG5341735.1"/>
    </source>
</evidence>
<keyword evidence="6" id="KW-0969">Cilium</keyword>
<comment type="caution">
    <text evidence="10">The sequence shown here is derived from an EMBL/GenBank/DDBJ whole genome shotgun (WGS) entry which is preliminary data.</text>
</comment>
<keyword evidence="5" id="KW-0677">Repeat</keyword>
<sequence length="735" mass="85647">MNAFKLDDEALNDTHELSFNFPAEDNNSQTSVSYVINTNASPVSEHKIVMDCPTECKVLNDTVKNQFEVKECENLCGSEKTEASNKIDEYDQIFDSNHENPSYFNSSINDCDVSIYEYFDCNDKTIQEEDSEDIEKTIQNQFLTDDQHTNSLNNLTEFRDGLNIDSMHEKICRIRYEKEKFMDSGISTNELIAENFINSQNIPNRNDNLLYTSDDEHYDSTEERMIEDLSATEERMMEDLSAKMEDDCDDVMKKIIESCCHAADFQQRSTICEISSADSIQPSSKRVIKEFRENEFFPCRRVVSETAIAKEDILRTIEEAEKILTDKIDFIETKDNKINSANAIEKTDVVEDNLQKLAEITYSGRLRSRIEIRETLEKIAEEKKKIENRKNESLETLSKKFEEIDKLVADHNYTFLGSDNDDSYELKTPENVANDFDSLDEFQVQIDPENFEVPLTKPEIAEKLKIEELEKELEDEIKQHKKLMDEYQKIIATDLEKIQLTLESESVQAYNDADIDKEVKDKSKDDEKISEEFSNEILEMTDDTTVAKTDSESDDFFMEEWKEPERTYIKGKVYDFDEKKHGVRMTEELIRKHCKEHKLYQTPYLNDVLYLHYKIYVFLGFSFIENLEKYTGLKCLWLESNGIYEIANLENQSELKSLYLHHNLISKIENLDCLPKLDTLNLSHNTIRRIENLGDSSREAGIIPDDLDLDVPLLFRRPQVPEQPEPVAQLSTRNR</sequence>
<dbReference type="InterPro" id="IPR032675">
    <property type="entry name" value="LRR_dom_sf"/>
</dbReference>
<dbReference type="InterPro" id="IPR025875">
    <property type="entry name" value="Leu-rich_rpt_4"/>
</dbReference>
<comment type="function">
    <text evidence="1">Cilium-specific protein required for cilia structures.</text>
</comment>
<keyword evidence="9" id="KW-0175">Coiled coil</keyword>
<feature type="coiled-coil region" evidence="9">
    <location>
        <begin position="459"/>
        <end position="490"/>
    </location>
</feature>
<evidence type="ECO:0000256" key="1">
    <source>
        <dbReference type="ARBA" id="ARBA00003843"/>
    </source>
</evidence>
<comment type="similarity">
    <text evidence="3">Belongs to the DNAAF1 family.</text>
</comment>
<dbReference type="GO" id="GO:0035082">
    <property type="term" value="P:axoneme assembly"/>
    <property type="evidence" value="ECO:0007669"/>
    <property type="project" value="TreeGrafter"/>
</dbReference>
<feature type="coiled-coil region" evidence="9">
    <location>
        <begin position="369"/>
        <end position="396"/>
    </location>
</feature>
<proteinExistence type="inferred from homology"/>